<feature type="region of interest" description="Disordered" evidence="4">
    <location>
        <begin position="268"/>
        <end position="292"/>
    </location>
</feature>
<feature type="compositionally biased region" description="Basic residues" evidence="4">
    <location>
        <begin position="275"/>
        <end position="285"/>
    </location>
</feature>
<keyword evidence="1" id="KW-0285">Flavoprotein</keyword>
<reference evidence="5 6" key="1">
    <citation type="submission" date="2017-08" db="EMBL/GenBank/DDBJ databases">
        <title>Fine stratification of microbial communities through a metagenomic profile of the photic zone.</title>
        <authorList>
            <person name="Haro-Moreno J.M."/>
            <person name="Lopez-Perez M."/>
            <person name="De La Torre J."/>
            <person name="Picazo A."/>
            <person name="Camacho A."/>
            <person name="Rodriguez-Valera F."/>
        </authorList>
    </citation>
    <scope>NUCLEOTIDE SEQUENCE [LARGE SCALE GENOMIC DNA]</scope>
    <source>
        <strain evidence="5">MED-G28</strain>
    </source>
</reference>
<evidence type="ECO:0000313" key="6">
    <source>
        <dbReference type="Proteomes" id="UP000219329"/>
    </source>
</evidence>
<evidence type="ECO:0000256" key="1">
    <source>
        <dbReference type="ARBA" id="ARBA00022630"/>
    </source>
</evidence>
<dbReference type="AlphaFoldDB" id="A0A2A5WD31"/>
<keyword evidence="2" id="KW-0288">FMN</keyword>
<protein>
    <submittedName>
        <fullName evidence="5">Monooxygenase</fullName>
    </submittedName>
</protein>
<dbReference type="InterPro" id="IPR004136">
    <property type="entry name" value="NMO"/>
</dbReference>
<dbReference type="SUPFAM" id="SSF51412">
    <property type="entry name" value="Inosine monophosphate dehydrogenase (IMPDH)"/>
    <property type="match status" value="1"/>
</dbReference>
<dbReference type="Proteomes" id="UP000219329">
    <property type="component" value="Unassembled WGS sequence"/>
</dbReference>
<evidence type="ECO:0000256" key="3">
    <source>
        <dbReference type="ARBA" id="ARBA00023002"/>
    </source>
</evidence>
<name>A0A2A5WD31_9GAMM</name>
<evidence type="ECO:0000313" key="5">
    <source>
        <dbReference type="EMBL" id="PDH34223.1"/>
    </source>
</evidence>
<evidence type="ECO:0000256" key="4">
    <source>
        <dbReference type="SAM" id="MobiDB-lite"/>
    </source>
</evidence>
<sequence length="375" mass="40212">MKSSICDLLDIEFPLIAFSHCRDVVVEVSKAGGFGVLGAARYTAESLEVELNWIDENIQGKPYGVDLIAPTSMAVTEENDSPEEIRKRVPQGHKDFASGILERHGIDAADIYSEHYDRSSFLTKGKADNIIDVAFSHPIKLIANALGVPPTYMIDIARQNGVATAALIGTCEHAIKQVEAGVDILVASGTEAGGHCGDVSTMVLIPEVCSAVEGSGVPILAAGGIVTGRQMAACMAMGASGAWTGSVWLTSAESDLTPVLKEKMLRASSRETVRSRSRTGKHSRQLRSPWTEAWETEAAPEPLPMPLQSQVTEIPLAKVSKLAEVGHDGAKQLATSWVGQGVGLMRNTQSSKAIVYEFMQDYLKASERLSFSLEE</sequence>
<keyword evidence="5" id="KW-0503">Monooxygenase</keyword>
<dbReference type="PANTHER" id="PTHR32332:SF38">
    <property type="entry name" value="MONOOXYGENASE RV1533-RELATED"/>
    <property type="match status" value="1"/>
</dbReference>
<comment type="caution">
    <text evidence="5">The sequence shown here is derived from an EMBL/GenBank/DDBJ whole genome shotgun (WGS) entry which is preliminary data.</text>
</comment>
<dbReference type="Gene3D" id="3.20.20.70">
    <property type="entry name" value="Aldolase class I"/>
    <property type="match status" value="1"/>
</dbReference>
<proteinExistence type="predicted"/>
<keyword evidence="3" id="KW-0560">Oxidoreductase</keyword>
<organism evidence="5 6">
    <name type="scientific">OM182 bacterium MED-G28</name>
    <dbReference type="NCBI Taxonomy" id="1986256"/>
    <lineage>
        <taxon>Bacteria</taxon>
        <taxon>Pseudomonadati</taxon>
        <taxon>Pseudomonadota</taxon>
        <taxon>Gammaproteobacteria</taxon>
        <taxon>OMG group</taxon>
        <taxon>OM182 clade</taxon>
    </lineage>
</organism>
<evidence type="ECO:0000256" key="2">
    <source>
        <dbReference type="ARBA" id="ARBA00022643"/>
    </source>
</evidence>
<accession>A0A2A5WD31</accession>
<dbReference type="PANTHER" id="PTHR32332">
    <property type="entry name" value="2-NITROPROPANE DIOXYGENASE"/>
    <property type="match status" value="1"/>
</dbReference>
<dbReference type="CDD" id="cd04730">
    <property type="entry name" value="NPD_like"/>
    <property type="match status" value="1"/>
</dbReference>
<gene>
    <name evidence="5" type="ORF">CNF02_05350</name>
</gene>
<dbReference type="Pfam" id="PF03060">
    <property type="entry name" value="NMO"/>
    <property type="match status" value="1"/>
</dbReference>
<dbReference type="EMBL" id="NTJZ01000004">
    <property type="protein sequence ID" value="PDH34223.1"/>
    <property type="molecule type" value="Genomic_DNA"/>
</dbReference>
<dbReference type="InterPro" id="IPR013785">
    <property type="entry name" value="Aldolase_TIM"/>
</dbReference>
<dbReference type="GO" id="GO:0018580">
    <property type="term" value="F:nitronate monooxygenase activity"/>
    <property type="evidence" value="ECO:0007669"/>
    <property type="project" value="InterPro"/>
</dbReference>